<evidence type="ECO:0000313" key="5">
    <source>
        <dbReference type="Proteomes" id="UP000054359"/>
    </source>
</evidence>
<dbReference type="AlphaFoldDB" id="A0A087UGW0"/>
<protein>
    <submittedName>
        <fullName evidence="4">Transposable element Tcb2 transposase</fullName>
    </submittedName>
</protein>
<evidence type="ECO:0000259" key="3">
    <source>
        <dbReference type="Pfam" id="PF13358"/>
    </source>
</evidence>
<dbReference type="Gene3D" id="3.40.720.10">
    <property type="entry name" value="Alkaline Phosphatase, subunit A"/>
    <property type="match status" value="1"/>
</dbReference>
<dbReference type="InterPro" id="IPR002591">
    <property type="entry name" value="Phosphodiest/P_Trfase"/>
</dbReference>
<reference evidence="4 5" key="1">
    <citation type="submission" date="2013-11" db="EMBL/GenBank/DDBJ databases">
        <title>Genome sequencing of Stegodyphus mimosarum.</title>
        <authorList>
            <person name="Bechsgaard J."/>
        </authorList>
    </citation>
    <scope>NUCLEOTIDE SEQUENCE [LARGE SCALE GENOMIC DNA]</scope>
</reference>
<dbReference type="GO" id="GO:0006313">
    <property type="term" value="P:DNA transposition"/>
    <property type="evidence" value="ECO:0007669"/>
    <property type="project" value="InterPro"/>
</dbReference>
<dbReference type="Proteomes" id="UP000054359">
    <property type="component" value="Unassembled WGS sequence"/>
</dbReference>
<dbReference type="NCBIfam" id="NF033545">
    <property type="entry name" value="transpos_IS630"/>
    <property type="match status" value="1"/>
</dbReference>
<keyword evidence="5" id="KW-1185">Reference proteome</keyword>
<dbReference type="PANTHER" id="PTHR10151">
    <property type="entry name" value="ECTONUCLEOTIDE PYROPHOSPHATASE/PHOSPHODIESTERASE"/>
    <property type="match status" value="1"/>
</dbReference>
<dbReference type="InterPro" id="IPR017850">
    <property type="entry name" value="Alkaline_phosphatase_core_sf"/>
</dbReference>
<evidence type="ECO:0000256" key="1">
    <source>
        <dbReference type="ARBA" id="ARBA00004123"/>
    </source>
</evidence>
<dbReference type="InterPro" id="IPR047655">
    <property type="entry name" value="Transpos_IS630-like"/>
</dbReference>
<dbReference type="GO" id="GO:0003677">
    <property type="term" value="F:DNA binding"/>
    <property type="evidence" value="ECO:0007669"/>
    <property type="project" value="InterPro"/>
</dbReference>
<name>A0A087UGW0_STEMI</name>
<accession>A0A087UGW0</accession>
<evidence type="ECO:0000313" key="4">
    <source>
        <dbReference type="EMBL" id="KFM76599.1"/>
    </source>
</evidence>
<organism evidence="4 5">
    <name type="scientific">Stegodyphus mimosarum</name>
    <name type="common">African social velvet spider</name>
    <dbReference type="NCBI Taxonomy" id="407821"/>
    <lineage>
        <taxon>Eukaryota</taxon>
        <taxon>Metazoa</taxon>
        <taxon>Ecdysozoa</taxon>
        <taxon>Arthropoda</taxon>
        <taxon>Chelicerata</taxon>
        <taxon>Arachnida</taxon>
        <taxon>Araneae</taxon>
        <taxon>Araneomorphae</taxon>
        <taxon>Entelegynae</taxon>
        <taxon>Eresoidea</taxon>
        <taxon>Eresidae</taxon>
        <taxon>Stegodyphus</taxon>
    </lineage>
</organism>
<dbReference type="GO" id="GO:0015074">
    <property type="term" value="P:DNA integration"/>
    <property type="evidence" value="ECO:0007669"/>
    <property type="project" value="InterPro"/>
</dbReference>
<dbReference type="GO" id="GO:0005634">
    <property type="term" value="C:nucleus"/>
    <property type="evidence" value="ECO:0007669"/>
    <property type="project" value="UniProtKB-SubCell"/>
</dbReference>
<feature type="domain" description="Tc1-like transposase DDE" evidence="3">
    <location>
        <begin position="125"/>
        <end position="270"/>
    </location>
</feature>
<dbReference type="InterPro" id="IPR002492">
    <property type="entry name" value="Transposase_Tc1-like"/>
</dbReference>
<gene>
    <name evidence="4" type="ORF">X975_22264</name>
</gene>
<evidence type="ECO:0000259" key="2">
    <source>
        <dbReference type="Pfam" id="PF01498"/>
    </source>
</evidence>
<dbReference type="Pfam" id="PF01498">
    <property type="entry name" value="HTH_Tnp_Tc3_2"/>
    <property type="match status" value="1"/>
</dbReference>
<dbReference type="CDD" id="cd16018">
    <property type="entry name" value="Enpp"/>
    <property type="match status" value="1"/>
</dbReference>
<dbReference type="Pfam" id="PF13358">
    <property type="entry name" value="DDE_3"/>
    <property type="match status" value="1"/>
</dbReference>
<comment type="subcellular location">
    <subcellularLocation>
        <location evidence="1">Nucleus</location>
    </subcellularLocation>
</comment>
<dbReference type="Pfam" id="PF01663">
    <property type="entry name" value="Phosphodiest"/>
    <property type="match status" value="1"/>
</dbReference>
<dbReference type="InterPro" id="IPR038717">
    <property type="entry name" value="Tc1-like_DDE_dom"/>
</dbReference>
<dbReference type="SUPFAM" id="SSF46689">
    <property type="entry name" value="Homeodomain-like"/>
    <property type="match status" value="1"/>
</dbReference>
<feature type="domain" description="Transposase Tc1-like" evidence="2">
    <location>
        <begin position="44"/>
        <end position="116"/>
    </location>
</feature>
<dbReference type="SUPFAM" id="SSF53649">
    <property type="entry name" value="Alkaline phosphatase-like"/>
    <property type="match status" value="1"/>
</dbReference>
<dbReference type="Gene3D" id="3.30.420.10">
    <property type="entry name" value="Ribonuclease H-like superfamily/Ribonuclease H"/>
    <property type="match status" value="1"/>
</dbReference>
<dbReference type="STRING" id="407821.A0A087UGW0"/>
<dbReference type="InterPro" id="IPR009057">
    <property type="entry name" value="Homeodomain-like_sf"/>
</dbReference>
<proteinExistence type="predicted"/>
<dbReference type="PANTHER" id="PTHR10151:SF114">
    <property type="entry name" value="ECTONUCLEOTIDE PYROPHOSPHATASE_PHOSPHODIESTERASE C27A7.3"/>
    <property type="match status" value="1"/>
</dbReference>
<sequence length="448" mass="51483">METATCLNISRQTVSKLWKQFQNDGSVVRRPGQGRKRMTTASEDRYLALTARRNRKATARQLSSELAAATGTVASRQTIYRRLNEKGLYARKPRVCVLLSSQKKRDRFNWCKEHQNWTEHQWSHVLFTDESRFSLTGDSKRVYIWRESGTRNDPSNIVERDRFGSGGVMVWGGIMIDGRTPLHVFSSGSVTGQIYRDEVLDPYVRLFRGAYGPDFLFMDDNARPHRANLVDEFLESEDIKRIPWPPNSPDLNPIENLWDYLGRAIARIHPPPRDVNALKTALLEEWRLIPQTVVNNVISSLKTRCDMCVQIFLLHGMEYALRNLRSVLQGNLSPVELHVSDHIFQGVPPLLLISLDGFRPDYLNRGYTPTLKSISQCGTSADFMYPVFPTKTFPNHYSIVTGLYPQSHGIIDNTMYDPIKRKLFKIGRPESFESFWWQKEPVSLNATS</sequence>
<dbReference type="InterPro" id="IPR036397">
    <property type="entry name" value="RNaseH_sf"/>
</dbReference>
<dbReference type="OrthoDB" id="6435233at2759"/>
<dbReference type="EMBL" id="KK119736">
    <property type="protein sequence ID" value="KFM76599.1"/>
    <property type="molecule type" value="Genomic_DNA"/>
</dbReference>
<feature type="non-terminal residue" evidence="4">
    <location>
        <position position="448"/>
    </location>
</feature>